<keyword evidence="3" id="KW-1185">Reference proteome</keyword>
<evidence type="ECO:0000256" key="1">
    <source>
        <dbReference type="SAM" id="Phobius"/>
    </source>
</evidence>
<organism evidence="2 3">
    <name type="scientific">Parasedimentitalea marina</name>
    <dbReference type="NCBI Taxonomy" id="2483033"/>
    <lineage>
        <taxon>Bacteria</taxon>
        <taxon>Pseudomonadati</taxon>
        <taxon>Pseudomonadota</taxon>
        <taxon>Alphaproteobacteria</taxon>
        <taxon>Rhodobacterales</taxon>
        <taxon>Paracoccaceae</taxon>
        <taxon>Parasedimentitalea</taxon>
    </lineage>
</organism>
<protein>
    <submittedName>
        <fullName evidence="2">Uncharacterized protein</fullName>
    </submittedName>
</protein>
<dbReference type="AlphaFoldDB" id="A0A3T0MYV5"/>
<feature type="transmembrane region" description="Helical" evidence="1">
    <location>
        <begin position="88"/>
        <end position="110"/>
    </location>
</feature>
<proteinExistence type="predicted"/>
<sequence length="133" mass="14796">MFLGLQEVSRAFFSKPEQNDAHTQHAIDILKTAKDQPLRFFGRDETDAIETAVRILAEHGTELGGEERLKVVTALKEMDDVRRLRQRVVVQVAITIVLLAFSLTVAFGAISASDQLQKLSFGLIGTVVGFWLK</sequence>
<evidence type="ECO:0000313" key="2">
    <source>
        <dbReference type="EMBL" id="AZV76956.1"/>
    </source>
</evidence>
<evidence type="ECO:0000313" key="3">
    <source>
        <dbReference type="Proteomes" id="UP000283063"/>
    </source>
</evidence>
<accession>A0A3T0MYV5</accession>
<dbReference type="RefSeq" id="WP_127747494.1">
    <property type="nucleotide sequence ID" value="NZ_CP033219.1"/>
</dbReference>
<dbReference type="Proteomes" id="UP000283063">
    <property type="component" value="Chromosome"/>
</dbReference>
<dbReference type="EMBL" id="CP033219">
    <property type="protein sequence ID" value="AZV76956.1"/>
    <property type="molecule type" value="Genomic_DNA"/>
</dbReference>
<reference evidence="2 3" key="1">
    <citation type="submission" date="2018-10" db="EMBL/GenBank/DDBJ databases">
        <title>Parasedimentitalea marina sp. nov., a psychrophilic bacterium isolated from deep seawater of the New Britain Trench.</title>
        <authorList>
            <person name="Cao J."/>
        </authorList>
    </citation>
    <scope>NUCLEOTIDE SEQUENCE [LARGE SCALE GENOMIC DNA]</scope>
    <source>
        <strain evidence="2 3">W43</strain>
    </source>
</reference>
<keyword evidence="1" id="KW-0812">Transmembrane</keyword>
<dbReference type="KEGG" id="sedi:EBB79_02960"/>
<keyword evidence="1" id="KW-1133">Transmembrane helix</keyword>
<gene>
    <name evidence="2" type="ORF">EBB79_02960</name>
</gene>
<keyword evidence="1" id="KW-0472">Membrane</keyword>
<name>A0A3T0MYV5_9RHOB</name>